<reference evidence="3" key="1">
    <citation type="submission" date="2018-01" db="EMBL/GenBank/DDBJ databases">
        <authorList>
            <person name="Regsiter A."/>
            <person name="William W."/>
        </authorList>
    </citation>
    <scope>NUCLEOTIDE SEQUENCE</scope>
    <source>
        <strain evidence="3">TRIP AH-1</strain>
    </source>
</reference>
<feature type="domain" description="Transposase IS66 central" evidence="2">
    <location>
        <begin position="203"/>
        <end position="467"/>
    </location>
</feature>
<dbReference type="Pfam" id="PF03050">
    <property type="entry name" value="DDE_Tnp_IS66"/>
    <property type="match status" value="1"/>
</dbReference>
<sequence length="512" mass="58613">MLYPPHDFKCPHRNACPHLEWMSAKWALEAYQRADYVYDEHLKIVDNLYNDLQAKRDRIRTLEKENAELKAKLKLLHQRQFNPNKKQDNSGVKKEGSIPPASQEKKKRGAPMGHPGWVRPKPERIDRTIHVPAPTVCPFCQKNNLKPIEGTYEHIQEDIVIQPATVVTQYLHDQAFCSRCNRPVVQPGEEEILNAPIGPVAKSVAVYLRYRIGISYRKTTDILHELFGLKFVPASAVGFDRKASARGEPIYNDLREKIRTSEVVHADETSWRSDGVGHYVWFAGHDQLAFFHIDRHRSASVAKDIFGDSFEGILVRDRYAAYNDIGKAWQSCIAHILTKAKDISREHALLPQNEKDKAVDTFCDHVITFCTKACDIWQKLKSGNIAWKEASGIRRHFINELNKICKKPLKVKSAETLRSYLNGPDQKFLFTFLRKRGVPPTNNLAEQAIRHMVIFRKICFGNRSQIGVKTHSVIPSLVQTARRQNVNPRRFLQTLLTADTLTSQAALYHNSS</sequence>
<evidence type="ECO:0000259" key="2">
    <source>
        <dbReference type="Pfam" id="PF03050"/>
    </source>
</evidence>
<evidence type="ECO:0000313" key="3">
    <source>
        <dbReference type="EMBL" id="SPD73379.1"/>
    </source>
</evidence>
<accession>A0A445MVF8</accession>
<proteinExistence type="predicted"/>
<gene>
    <name evidence="3" type="ORF">PITCH_A1820008</name>
</gene>
<dbReference type="PANTHER" id="PTHR33678">
    <property type="entry name" value="BLL1576 PROTEIN"/>
    <property type="match status" value="1"/>
</dbReference>
<dbReference type="AlphaFoldDB" id="A0A445MVF8"/>
<feature type="region of interest" description="Disordered" evidence="1">
    <location>
        <begin position="77"/>
        <end position="122"/>
    </location>
</feature>
<evidence type="ECO:0000256" key="1">
    <source>
        <dbReference type="SAM" id="MobiDB-lite"/>
    </source>
</evidence>
<name>A0A445MVF8_9BACT</name>
<feature type="compositionally biased region" description="Basic and acidic residues" evidence="1">
    <location>
        <begin position="85"/>
        <end position="96"/>
    </location>
</feature>
<dbReference type="InterPro" id="IPR052344">
    <property type="entry name" value="Transposase-related"/>
</dbReference>
<dbReference type="PANTHER" id="PTHR33678:SF2">
    <property type="match status" value="1"/>
</dbReference>
<dbReference type="EMBL" id="OJIN01000093">
    <property type="protein sequence ID" value="SPD73379.1"/>
    <property type="molecule type" value="Genomic_DNA"/>
</dbReference>
<protein>
    <submittedName>
        <fullName evidence="3">Transposase</fullName>
    </submittedName>
</protein>
<organism evidence="3">
    <name type="scientific">uncultured Desulfobacterium sp</name>
    <dbReference type="NCBI Taxonomy" id="201089"/>
    <lineage>
        <taxon>Bacteria</taxon>
        <taxon>Pseudomonadati</taxon>
        <taxon>Thermodesulfobacteriota</taxon>
        <taxon>Desulfobacteria</taxon>
        <taxon>Desulfobacterales</taxon>
        <taxon>Desulfobacteriaceae</taxon>
        <taxon>Desulfobacterium</taxon>
        <taxon>environmental samples</taxon>
    </lineage>
</organism>
<dbReference type="NCBIfam" id="NF033517">
    <property type="entry name" value="transpos_IS66"/>
    <property type="match status" value="1"/>
</dbReference>
<dbReference type="InterPro" id="IPR004291">
    <property type="entry name" value="Transposase_IS66_central"/>
</dbReference>